<feature type="transmembrane region" description="Helical" evidence="2">
    <location>
        <begin position="193"/>
        <end position="213"/>
    </location>
</feature>
<keyword evidence="2" id="KW-0472">Membrane</keyword>
<proteinExistence type="predicted"/>
<keyword evidence="2" id="KW-1133">Transmembrane helix</keyword>
<keyword evidence="2" id="KW-0812">Transmembrane</keyword>
<gene>
    <name evidence="3" type="ORF">CLV98_10616</name>
</gene>
<evidence type="ECO:0000256" key="2">
    <source>
        <dbReference type="SAM" id="Phobius"/>
    </source>
</evidence>
<dbReference type="Proteomes" id="UP000245880">
    <property type="component" value="Unassembled WGS sequence"/>
</dbReference>
<feature type="transmembrane region" description="Helical" evidence="2">
    <location>
        <begin position="154"/>
        <end position="172"/>
    </location>
</feature>
<dbReference type="RefSeq" id="WP_109674714.1">
    <property type="nucleotide sequence ID" value="NZ_QGDT01000006.1"/>
</dbReference>
<keyword evidence="4" id="KW-1185">Reference proteome</keyword>
<name>A0A316AIL7_9BACT</name>
<reference evidence="3 4" key="1">
    <citation type="submission" date="2018-03" db="EMBL/GenBank/DDBJ databases">
        <title>Genomic Encyclopedia of Archaeal and Bacterial Type Strains, Phase II (KMG-II): from individual species to whole genera.</title>
        <authorList>
            <person name="Goeker M."/>
        </authorList>
    </citation>
    <scope>NUCLEOTIDE SEQUENCE [LARGE SCALE GENOMIC DNA]</scope>
    <source>
        <strain evidence="3 4">DSM 100346</strain>
    </source>
</reference>
<comment type="caution">
    <text evidence="3">The sequence shown here is derived from an EMBL/GenBank/DDBJ whole genome shotgun (WGS) entry which is preliminary data.</text>
</comment>
<dbReference type="EMBL" id="QGDT01000006">
    <property type="protein sequence ID" value="PWJ57546.1"/>
    <property type="molecule type" value="Genomic_DNA"/>
</dbReference>
<keyword evidence="1" id="KW-0175">Coiled coil</keyword>
<evidence type="ECO:0008006" key="5">
    <source>
        <dbReference type="Google" id="ProtNLM"/>
    </source>
</evidence>
<sequence>MEPYTGQHSDEYQHGYTNGLEGLDRQSYEAYLKSKADYDWLTGRISEKKERLKEIQERMGANTHKQKSAFDRLQVEQTALQTHKTLLNEVEQELVEGQQEKELLQEKRANKAPYYSLLAGLIFLFAGVAFIAGDLIISHEIVAYALNIRNSNEAWAFAIGLAMLSVLLKPAYDRLIEGPYHASDAEPAKKRYARFKLILSLFAIATLTVLGWFRYEAYRTDMMKSAINKSVKNLQLNAVDPLTGLPIDSPELTNKIEQALRESDQLNLNLVNSPWALLSFVLSGVMFAIAGAVSLGMALPVLQAFWLRWLQIDPRLWRLKRRRKKLLKMAAPLRVAIGRHTSEKNICENELKMLEPLWDIRTEEIDLKKELEHLESEQRIALSDSQNNSYADGYARGQVAKDVMTEEEYRLWRSQHLSTSNLAIRAKTNAERGQAMAKNPPLRPHQAIRKVISDRFDSGSETGE</sequence>
<dbReference type="OrthoDB" id="936599at2"/>
<evidence type="ECO:0000313" key="4">
    <source>
        <dbReference type="Proteomes" id="UP000245880"/>
    </source>
</evidence>
<evidence type="ECO:0000313" key="3">
    <source>
        <dbReference type="EMBL" id="PWJ57546.1"/>
    </source>
</evidence>
<evidence type="ECO:0000256" key="1">
    <source>
        <dbReference type="SAM" id="Coils"/>
    </source>
</evidence>
<dbReference type="AlphaFoldDB" id="A0A316AIL7"/>
<organism evidence="3 4">
    <name type="scientific">Dyadobacter jejuensis</name>
    <dbReference type="NCBI Taxonomy" id="1082580"/>
    <lineage>
        <taxon>Bacteria</taxon>
        <taxon>Pseudomonadati</taxon>
        <taxon>Bacteroidota</taxon>
        <taxon>Cytophagia</taxon>
        <taxon>Cytophagales</taxon>
        <taxon>Spirosomataceae</taxon>
        <taxon>Dyadobacter</taxon>
    </lineage>
</organism>
<feature type="transmembrane region" description="Helical" evidence="2">
    <location>
        <begin position="275"/>
        <end position="302"/>
    </location>
</feature>
<accession>A0A316AIL7</accession>
<feature type="coiled-coil region" evidence="1">
    <location>
        <begin position="38"/>
        <end position="107"/>
    </location>
</feature>
<protein>
    <recommendedName>
        <fullName evidence="5">DUF4407 domain-containing protein</fullName>
    </recommendedName>
</protein>
<feature type="transmembrane region" description="Helical" evidence="2">
    <location>
        <begin position="114"/>
        <end position="142"/>
    </location>
</feature>